<dbReference type="PANTHER" id="PTHR35567">
    <property type="entry name" value="MALATE DEHYDROGENASE (AFU_ORTHOLOGUE AFUA_2G13800)"/>
    <property type="match status" value="1"/>
</dbReference>
<dbReference type="Proteomes" id="UP000703269">
    <property type="component" value="Unassembled WGS sequence"/>
</dbReference>
<name>A0A9P3LDB9_9APHY</name>
<evidence type="ECO:0000313" key="3">
    <source>
        <dbReference type="Proteomes" id="UP000703269"/>
    </source>
</evidence>
<feature type="chain" id="PRO_5040189148" description="Malate dehydrogenase" evidence="1">
    <location>
        <begin position="20"/>
        <end position="265"/>
    </location>
</feature>
<evidence type="ECO:0008006" key="4">
    <source>
        <dbReference type="Google" id="ProtNLM"/>
    </source>
</evidence>
<proteinExistence type="predicted"/>
<dbReference type="InterPro" id="IPR021851">
    <property type="entry name" value="DUF3455"/>
</dbReference>
<dbReference type="EMBL" id="BPQB01000016">
    <property type="protein sequence ID" value="GJE90429.1"/>
    <property type="molecule type" value="Genomic_DNA"/>
</dbReference>
<comment type="caution">
    <text evidence="2">The sequence shown here is derived from an EMBL/GenBank/DDBJ whole genome shotgun (WGS) entry which is preliminary data.</text>
</comment>
<dbReference type="Pfam" id="PF11937">
    <property type="entry name" value="DUF3455"/>
    <property type="match status" value="1"/>
</dbReference>
<evidence type="ECO:0000313" key="2">
    <source>
        <dbReference type="EMBL" id="GJE90429.1"/>
    </source>
</evidence>
<accession>A0A9P3LDB9</accession>
<dbReference type="PANTHER" id="PTHR35567:SF1">
    <property type="entry name" value="CONSERVED FUNGAL PROTEIN (AFU_ORTHOLOGUE AFUA_1G14230)"/>
    <property type="match status" value="1"/>
</dbReference>
<sequence length="265" mass="28022">MWFLLKLTTTLALLTFAFAFPAPEARSLNSRSGAMCSTAQISLADVMPAGINSKGGLPLSKPVAANPTWVGISVGIQNYSCTPAGVWTTVGAGAMTEIFDISCIPLSAHGAFTTFVSKLWQAAPPEMTTQELITLTGVLSLPGALGQHYFVSDPNNASSPALFAAWDFRSARLKNDKNAANAYVVGNRIGEVPSPDDPVHDADWLSLNPVLVNGKPAGQLADQVFRIHTNDGNPPASCKPGSPELSVKSVNNFWFYGGAWKDTIG</sequence>
<dbReference type="OrthoDB" id="1859733at2759"/>
<evidence type="ECO:0000256" key="1">
    <source>
        <dbReference type="SAM" id="SignalP"/>
    </source>
</evidence>
<reference evidence="2 3" key="1">
    <citation type="submission" date="2021-08" db="EMBL/GenBank/DDBJ databases">
        <title>Draft Genome Sequence of Phanerochaete sordida strain YK-624.</title>
        <authorList>
            <person name="Mori T."/>
            <person name="Dohra H."/>
            <person name="Suzuki T."/>
            <person name="Kawagishi H."/>
            <person name="Hirai H."/>
        </authorList>
    </citation>
    <scope>NUCLEOTIDE SEQUENCE [LARGE SCALE GENOMIC DNA]</scope>
    <source>
        <strain evidence="2 3">YK-624</strain>
    </source>
</reference>
<feature type="signal peptide" evidence="1">
    <location>
        <begin position="1"/>
        <end position="19"/>
    </location>
</feature>
<gene>
    <name evidence="2" type="ORF">PsYK624_065620</name>
</gene>
<dbReference type="AlphaFoldDB" id="A0A9P3LDB9"/>
<keyword evidence="3" id="KW-1185">Reference proteome</keyword>
<organism evidence="2 3">
    <name type="scientific">Phanerochaete sordida</name>
    <dbReference type="NCBI Taxonomy" id="48140"/>
    <lineage>
        <taxon>Eukaryota</taxon>
        <taxon>Fungi</taxon>
        <taxon>Dikarya</taxon>
        <taxon>Basidiomycota</taxon>
        <taxon>Agaricomycotina</taxon>
        <taxon>Agaricomycetes</taxon>
        <taxon>Polyporales</taxon>
        <taxon>Phanerochaetaceae</taxon>
        <taxon>Phanerochaete</taxon>
    </lineage>
</organism>
<protein>
    <recommendedName>
        <fullName evidence="4">Malate dehydrogenase</fullName>
    </recommendedName>
</protein>
<keyword evidence="1" id="KW-0732">Signal</keyword>